<dbReference type="InterPro" id="IPR019476">
    <property type="entry name" value="T4SS_TraD_DNA-bd"/>
</dbReference>
<keyword evidence="4" id="KW-1133">Transmembrane helix</keyword>
<dbReference type="SUPFAM" id="SSF52540">
    <property type="entry name" value="P-loop containing nucleoside triphosphate hydrolases"/>
    <property type="match status" value="1"/>
</dbReference>
<dbReference type="Proteomes" id="UP000316476">
    <property type="component" value="Unassembled WGS sequence"/>
</dbReference>
<evidence type="ECO:0000256" key="3">
    <source>
        <dbReference type="ARBA" id="ARBA00022692"/>
    </source>
</evidence>
<keyword evidence="3" id="KW-0812">Transmembrane</keyword>
<dbReference type="EMBL" id="SJPZ01000002">
    <property type="protein sequence ID" value="TWU62349.1"/>
    <property type="molecule type" value="Genomic_DNA"/>
</dbReference>
<proteinExistence type="predicted"/>
<dbReference type="CDD" id="cd01127">
    <property type="entry name" value="TrwB_TraG_TraD_VirD4"/>
    <property type="match status" value="1"/>
</dbReference>
<evidence type="ECO:0000313" key="7">
    <source>
        <dbReference type="EMBL" id="TWU62349.1"/>
    </source>
</evidence>
<keyword evidence="2" id="KW-1003">Cell membrane</keyword>
<dbReference type="GO" id="GO:0005886">
    <property type="term" value="C:plasma membrane"/>
    <property type="evidence" value="ECO:0007669"/>
    <property type="project" value="UniProtKB-SubCell"/>
</dbReference>
<name>A0A5C6FLM0_9PLAN</name>
<feature type="domain" description="Type IV secretion system coupling protein TraD DNA-binding" evidence="6">
    <location>
        <begin position="48"/>
        <end position="419"/>
    </location>
</feature>
<evidence type="ECO:0000256" key="1">
    <source>
        <dbReference type="ARBA" id="ARBA00004651"/>
    </source>
</evidence>
<evidence type="ECO:0000256" key="4">
    <source>
        <dbReference type="ARBA" id="ARBA00022989"/>
    </source>
</evidence>
<evidence type="ECO:0000256" key="5">
    <source>
        <dbReference type="ARBA" id="ARBA00023136"/>
    </source>
</evidence>
<protein>
    <submittedName>
        <fullName evidence="7">Coupling protein TraD</fullName>
    </submittedName>
</protein>
<dbReference type="InterPro" id="IPR051539">
    <property type="entry name" value="T4SS-coupling_protein"/>
</dbReference>
<evidence type="ECO:0000259" key="6">
    <source>
        <dbReference type="Pfam" id="PF10412"/>
    </source>
</evidence>
<sequence length="512" mass="57691">MCIGAAVFRRWLRRRRYARGRILNRQRQRVRKTTGGLRWGNNWIDSASANQHFLAVGTTGSGKSLVQRLLMKDALQNIKSSGDTRALIFDAKNDIVGFLQHCGVDCPVYSLNPFESRDEFPAAVRWDIAGDITSPARAMNLAACLIPAENGGSNQYFTDAARQVISGVVESLIRHSPGVWTFSDFVFGSLSMERLRQILDRDAAGRDVLENFFGDERTAYQVFTTVASRMNYFRPVAALWQRCERAISIRHWLQSDSILLLGMNASSQMALNAINETVFRVVVEEIDSQADSRSRRTWIWIDEARLSGPILRGPLLPYLAVKGRSRGACLVLAFQDIEGFREAAGVRIANEIIAQCSHKALLRLESEESAAWASRTIGQYEVLDTMISSPTALSRGGTRSEQVARRDAVMASEFFGLPPTSSRHGLTGCFLTPHNGVVRATISGQILREVFVPDELESRLAFVERSEFDQWLRSWSDDDLYRLKLRNTLEQSEDREQRTRLRLRNPSSIRVP</sequence>
<dbReference type="AlphaFoldDB" id="A0A5C6FLM0"/>
<dbReference type="Pfam" id="PF10412">
    <property type="entry name" value="TrwB_AAD_bind"/>
    <property type="match status" value="1"/>
</dbReference>
<dbReference type="Gene3D" id="3.40.50.300">
    <property type="entry name" value="P-loop containing nucleotide triphosphate hydrolases"/>
    <property type="match status" value="2"/>
</dbReference>
<accession>A0A5C6FLM0</accession>
<gene>
    <name evidence="7" type="primary">traD_1</name>
    <name evidence="7" type="ORF">V7x_40780</name>
</gene>
<dbReference type="PANTHER" id="PTHR37937:SF1">
    <property type="entry name" value="CONJUGATIVE TRANSFER: DNA TRANSPORT"/>
    <property type="match status" value="1"/>
</dbReference>
<evidence type="ECO:0000256" key="2">
    <source>
        <dbReference type="ARBA" id="ARBA00022475"/>
    </source>
</evidence>
<organism evidence="7 8">
    <name type="scientific">Crateriforma conspicua</name>
    <dbReference type="NCBI Taxonomy" id="2527996"/>
    <lineage>
        <taxon>Bacteria</taxon>
        <taxon>Pseudomonadati</taxon>
        <taxon>Planctomycetota</taxon>
        <taxon>Planctomycetia</taxon>
        <taxon>Planctomycetales</taxon>
        <taxon>Planctomycetaceae</taxon>
        <taxon>Crateriforma</taxon>
    </lineage>
</organism>
<comment type="subcellular location">
    <subcellularLocation>
        <location evidence="1">Cell membrane</location>
        <topology evidence="1">Multi-pass membrane protein</topology>
    </subcellularLocation>
</comment>
<dbReference type="PANTHER" id="PTHR37937">
    <property type="entry name" value="CONJUGATIVE TRANSFER: DNA TRANSPORT"/>
    <property type="match status" value="1"/>
</dbReference>
<dbReference type="InterPro" id="IPR027417">
    <property type="entry name" value="P-loop_NTPase"/>
</dbReference>
<reference evidence="7 8" key="1">
    <citation type="submission" date="2019-02" db="EMBL/GenBank/DDBJ databases">
        <title>Deep-cultivation of Planctomycetes and their phenomic and genomic characterization uncovers novel biology.</title>
        <authorList>
            <person name="Wiegand S."/>
            <person name="Jogler M."/>
            <person name="Boedeker C."/>
            <person name="Pinto D."/>
            <person name="Vollmers J."/>
            <person name="Rivas-Marin E."/>
            <person name="Kohn T."/>
            <person name="Peeters S.H."/>
            <person name="Heuer A."/>
            <person name="Rast P."/>
            <person name="Oberbeckmann S."/>
            <person name="Bunk B."/>
            <person name="Jeske O."/>
            <person name="Meyerdierks A."/>
            <person name="Storesund J.E."/>
            <person name="Kallscheuer N."/>
            <person name="Luecker S."/>
            <person name="Lage O.M."/>
            <person name="Pohl T."/>
            <person name="Merkel B.J."/>
            <person name="Hornburger P."/>
            <person name="Mueller R.-W."/>
            <person name="Bruemmer F."/>
            <person name="Labrenz M."/>
            <person name="Spormann A.M."/>
            <person name="Op Den Camp H."/>
            <person name="Overmann J."/>
            <person name="Amann R."/>
            <person name="Jetten M.S.M."/>
            <person name="Mascher T."/>
            <person name="Medema M.H."/>
            <person name="Devos D.P."/>
            <person name="Kaster A.-K."/>
            <person name="Ovreas L."/>
            <person name="Rohde M."/>
            <person name="Galperin M.Y."/>
            <person name="Jogler C."/>
        </authorList>
    </citation>
    <scope>NUCLEOTIDE SEQUENCE [LARGE SCALE GENOMIC DNA]</scope>
    <source>
        <strain evidence="7 8">V7</strain>
    </source>
</reference>
<evidence type="ECO:0000313" key="8">
    <source>
        <dbReference type="Proteomes" id="UP000316476"/>
    </source>
</evidence>
<keyword evidence="5" id="KW-0472">Membrane</keyword>
<comment type="caution">
    <text evidence="7">The sequence shown here is derived from an EMBL/GenBank/DDBJ whole genome shotgun (WGS) entry which is preliminary data.</text>
</comment>